<dbReference type="Proteomes" id="UP000198795">
    <property type="component" value="Unassembled WGS sequence"/>
</dbReference>
<proteinExistence type="predicted"/>
<keyword evidence="2" id="KW-1185">Reference proteome</keyword>
<organism evidence="1 2">
    <name type="scientific">Filomicrobium insigne</name>
    <dbReference type="NCBI Taxonomy" id="418854"/>
    <lineage>
        <taxon>Bacteria</taxon>
        <taxon>Pseudomonadati</taxon>
        <taxon>Pseudomonadota</taxon>
        <taxon>Alphaproteobacteria</taxon>
        <taxon>Hyphomicrobiales</taxon>
        <taxon>Hyphomicrobiaceae</taxon>
        <taxon>Filomicrobium</taxon>
    </lineage>
</organism>
<evidence type="ECO:0000313" key="1">
    <source>
        <dbReference type="EMBL" id="SDP39648.1"/>
    </source>
</evidence>
<dbReference type="RefSeq" id="WP_210184041.1">
    <property type="nucleotide sequence ID" value="NZ_FNJC01000004.1"/>
</dbReference>
<sequence>MKVTPILFSGPMVCALLREIEKPGTGKTQTRRVLKARRDVNFGCELAPCELAGEINQGNFDNSPYAPGDLLWVRETWCEGPIGRDGVVEDWRDFFYRATDHDVMGVDDGDGFSVLNADGSLRSPWRPSIHMPRRASRLTLEVTDVRVERLQDISEEDALAEGVLKVKDHCYVVRGFGYDESGLCHSRATIPFAQLWDSLNEARGAGWDVNPWVVAVTFKVHPVNIDALLEKLTKYAPVREQGDPAQAPPARSDCVA</sequence>
<gene>
    <name evidence="1" type="ORF">SAMN04488061_2844</name>
</gene>
<comment type="caution">
    <text evidence="1">The sequence shown here is derived from an EMBL/GenBank/DDBJ whole genome shotgun (WGS) entry which is preliminary data.</text>
</comment>
<protein>
    <submittedName>
        <fullName evidence="1">Uncharacterized protein</fullName>
    </submittedName>
</protein>
<accession>A0A1H0SEJ8</accession>
<dbReference type="EMBL" id="FNJC01000004">
    <property type="protein sequence ID" value="SDP39648.1"/>
    <property type="molecule type" value="Genomic_DNA"/>
</dbReference>
<name>A0A1H0SEJ8_9HYPH</name>
<evidence type="ECO:0000313" key="2">
    <source>
        <dbReference type="Proteomes" id="UP000198795"/>
    </source>
</evidence>
<reference evidence="1 2" key="1">
    <citation type="submission" date="2016-10" db="EMBL/GenBank/DDBJ databases">
        <authorList>
            <person name="Varghese N."/>
            <person name="Submissions S."/>
        </authorList>
    </citation>
    <scope>NUCLEOTIDE SEQUENCE [LARGE SCALE GENOMIC DNA]</scope>
    <source>
        <strain evidence="1 2">CGMCC 1.6497</strain>
    </source>
</reference>